<comment type="caution">
    <text evidence="1">The sequence shown here is derived from an EMBL/GenBank/DDBJ whole genome shotgun (WGS) entry which is preliminary data.</text>
</comment>
<sequence length="37" mass="4298">MDVVVPFVEQSKIYALTKLLFYQNTSLISDENSEIDF</sequence>
<evidence type="ECO:0000313" key="2">
    <source>
        <dbReference type="Proteomes" id="UP000027170"/>
    </source>
</evidence>
<organism evidence="1 2">
    <name type="scientific">Snodgrassella communis</name>
    <dbReference type="NCBI Taxonomy" id="2946699"/>
    <lineage>
        <taxon>Bacteria</taxon>
        <taxon>Pseudomonadati</taxon>
        <taxon>Pseudomonadota</taxon>
        <taxon>Betaproteobacteria</taxon>
        <taxon>Neisseriales</taxon>
        <taxon>Neisseriaceae</taxon>
        <taxon>Snodgrassella</taxon>
    </lineage>
</organism>
<accession>A0A836MRZ8</accession>
<dbReference type="AlphaFoldDB" id="A0A836MRZ8"/>
<gene>
    <name evidence="1" type="ORF">SALWKB29_0449</name>
</gene>
<dbReference type="Proteomes" id="UP000027170">
    <property type="component" value="Unassembled WGS sequence"/>
</dbReference>
<reference evidence="1 2" key="1">
    <citation type="submission" date="2014-03" db="EMBL/GenBank/DDBJ databases">
        <title>The genomes of two eusocial bee gut symbionts.</title>
        <authorList>
            <person name="Kwong W.K."/>
            <person name="Engel P."/>
            <person name="Koch H."/>
            <person name="Moran N.A."/>
        </authorList>
    </citation>
    <scope>NUCLEOTIDE SEQUENCE [LARGE SCALE GENOMIC DNA]</scope>
    <source>
        <strain evidence="2">wkB29</strain>
    </source>
</reference>
<evidence type="ECO:0000313" key="1">
    <source>
        <dbReference type="EMBL" id="KDN15345.1"/>
    </source>
</evidence>
<protein>
    <submittedName>
        <fullName evidence="1">Uncharacterized protein</fullName>
    </submittedName>
</protein>
<keyword evidence="2" id="KW-1185">Reference proteome</keyword>
<dbReference type="EMBL" id="JFZV01000002">
    <property type="protein sequence ID" value="KDN15345.1"/>
    <property type="molecule type" value="Genomic_DNA"/>
</dbReference>
<name>A0A836MRZ8_9NEIS</name>
<proteinExistence type="predicted"/>